<feature type="chain" id="PRO_5006028070" evidence="1">
    <location>
        <begin position="29"/>
        <end position="241"/>
    </location>
</feature>
<proteinExistence type="predicted"/>
<protein>
    <submittedName>
        <fullName evidence="2">Uncharacterized protein</fullName>
    </submittedName>
</protein>
<evidence type="ECO:0000313" key="2">
    <source>
        <dbReference type="EMBL" id="KPQ33210.1"/>
    </source>
</evidence>
<name>A0A0N8KMA7_9CYAN</name>
<dbReference type="PATRIC" id="fig|1666911.3.peg.2123"/>
<accession>A0A0N8KMA7</accession>
<dbReference type="Proteomes" id="UP000050465">
    <property type="component" value="Unassembled WGS sequence"/>
</dbReference>
<evidence type="ECO:0000256" key="1">
    <source>
        <dbReference type="SAM" id="SignalP"/>
    </source>
</evidence>
<feature type="signal peptide" evidence="1">
    <location>
        <begin position="1"/>
        <end position="28"/>
    </location>
</feature>
<evidence type="ECO:0000313" key="3">
    <source>
        <dbReference type="Proteomes" id="UP000050465"/>
    </source>
</evidence>
<keyword evidence="1" id="KW-0732">Signal</keyword>
<comment type="caution">
    <text evidence="2">The sequence shown here is derived from an EMBL/GenBank/DDBJ whole genome shotgun (WGS) entry which is preliminary data.</text>
</comment>
<sequence>MKTPTLLKLVIALSAAATIGGQMSPVAAEITPVSTIAEQPTAEPVEQPTIDTLTSSQRPIAPRTNLLPQPTTVTIPASTGVIVSFLAPVSIDADEGAYPVTLPLSQAITDAQGNVIVPENSPVSVIIQPEDGGARVIAQSIVIGGQIVPIQAKSPIIPGTTITHVRANDRAADNGATIGRMAASGFGFLNGGDPDAFDRGGMLGNLIGMVAGRQDESSRIVQIPQGSVYVLALETSITLGR</sequence>
<dbReference type="EMBL" id="LJZR01000036">
    <property type="protein sequence ID" value="KPQ33210.1"/>
    <property type="molecule type" value="Genomic_DNA"/>
</dbReference>
<reference evidence="2 3" key="1">
    <citation type="submission" date="2015-09" db="EMBL/GenBank/DDBJ databases">
        <title>Identification and resolution of microdiversity through metagenomic sequencing of parallel consortia.</title>
        <authorList>
            <person name="Nelson W.C."/>
            <person name="Romine M.F."/>
            <person name="Lindemann S.R."/>
        </authorList>
    </citation>
    <scope>NUCLEOTIDE SEQUENCE [LARGE SCALE GENOMIC DNA]</scope>
    <source>
        <strain evidence="2">Ana</strain>
    </source>
</reference>
<dbReference type="AlphaFoldDB" id="A0A0N8KMA7"/>
<organism evidence="2 3">
    <name type="scientific">Phormidesmis priestleyi Ana</name>
    <dbReference type="NCBI Taxonomy" id="1666911"/>
    <lineage>
        <taxon>Bacteria</taxon>
        <taxon>Bacillati</taxon>
        <taxon>Cyanobacteriota</taxon>
        <taxon>Cyanophyceae</taxon>
        <taxon>Leptolyngbyales</taxon>
        <taxon>Leptolyngbyaceae</taxon>
        <taxon>Phormidesmis</taxon>
    </lineage>
</organism>
<dbReference type="STRING" id="1666911.HLUCCA11_19220"/>
<gene>
    <name evidence="2" type="ORF">HLUCCA11_19220</name>
</gene>